<comment type="function">
    <text evidence="13">DNA-dependent ATPase involved in processing of recombination intermediates, plays a role in repairing DNA breaks. Stimulates the branch migration of RecA-mediated strand transfer reactions, allowing the 3' invading strand to extend heteroduplex DNA faster. Binds ssDNA in the presence of ADP but not other nucleotides, has ATPase activity that is stimulated by ssDNA and various branched DNA structures, but inhibited by SSB. Does not have RecA's homology-searching function.</text>
</comment>
<dbReference type="InterPro" id="IPR020568">
    <property type="entry name" value="Ribosomal_Su5_D2-typ_SF"/>
</dbReference>
<dbReference type="GO" id="GO:0000725">
    <property type="term" value="P:recombinational repair"/>
    <property type="evidence" value="ECO:0007669"/>
    <property type="project" value="UniProtKB-UniRule"/>
</dbReference>
<dbReference type="GO" id="GO:0003684">
    <property type="term" value="F:damaged DNA binding"/>
    <property type="evidence" value="ECO:0007669"/>
    <property type="project" value="InterPro"/>
</dbReference>
<keyword evidence="7 11" id="KW-0067">ATP-binding</keyword>
<feature type="short sequence motif" description="RadA KNRFG motif" evidence="11">
    <location>
        <begin position="262"/>
        <end position="266"/>
    </location>
</feature>
<dbReference type="InterPro" id="IPR020588">
    <property type="entry name" value="RecA_ATP-bd"/>
</dbReference>
<dbReference type="Pfam" id="PF18073">
    <property type="entry name" value="Zn_ribbon_LapB"/>
    <property type="match status" value="1"/>
</dbReference>
<feature type="region of interest" description="Lon-protease-like" evidence="11">
    <location>
        <begin position="361"/>
        <end position="466"/>
    </location>
</feature>
<dbReference type="GO" id="GO:0140664">
    <property type="term" value="F:ATP-dependent DNA damage sensor activity"/>
    <property type="evidence" value="ECO:0007669"/>
    <property type="project" value="InterPro"/>
</dbReference>
<dbReference type="GO" id="GO:0004252">
    <property type="term" value="F:serine-type endopeptidase activity"/>
    <property type="evidence" value="ECO:0007669"/>
    <property type="project" value="InterPro"/>
</dbReference>
<keyword evidence="8 11" id="KW-0346">Stress response</keyword>
<dbReference type="InterPro" id="IPR003593">
    <property type="entry name" value="AAA+_ATPase"/>
</dbReference>
<keyword evidence="2 11" id="KW-0547">Nucleotide-binding</keyword>
<evidence type="ECO:0000256" key="1">
    <source>
        <dbReference type="ARBA" id="ARBA00022723"/>
    </source>
</evidence>
<evidence type="ECO:0000256" key="11">
    <source>
        <dbReference type="HAMAP-Rule" id="MF_01498"/>
    </source>
</evidence>
<dbReference type="GO" id="GO:0005524">
    <property type="term" value="F:ATP binding"/>
    <property type="evidence" value="ECO:0007669"/>
    <property type="project" value="UniProtKB-UniRule"/>
</dbReference>
<dbReference type="PRINTS" id="PR01874">
    <property type="entry name" value="DNAREPAIRADA"/>
</dbReference>
<evidence type="ECO:0000256" key="5">
    <source>
        <dbReference type="ARBA" id="ARBA00022801"/>
    </source>
</evidence>
<keyword evidence="16" id="KW-1185">Reference proteome</keyword>
<evidence type="ECO:0000256" key="13">
    <source>
        <dbReference type="RuleBase" id="RU003555"/>
    </source>
</evidence>
<dbReference type="Proteomes" id="UP000774000">
    <property type="component" value="Unassembled WGS sequence"/>
</dbReference>
<dbReference type="InterPro" id="IPR027417">
    <property type="entry name" value="P-loop_NTPase"/>
</dbReference>
<dbReference type="Gene3D" id="3.30.230.10">
    <property type="match status" value="1"/>
</dbReference>
<dbReference type="GO" id="GO:0006508">
    <property type="term" value="P:proteolysis"/>
    <property type="evidence" value="ECO:0007669"/>
    <property type="project" value="InterPro"/>
</dbReference>
<evidence type="ECO:0000313" key="15">
    <source>
        <dbReference type="EMBL" id="MBM7557863.1"/>
    </source>
</evidence>
<proteinExistence type="inferred from homology"/>
<dbReference type="GO" id="GO:0008270">
    <property type="term" value="F:zinc ion binding"/>
    <property type="evidence" value="ECO:0007669"/>
    <property type="project" value="UniProtKB-KW"/>
</dbReference>
<dbReference type="GO" id="GO:0005829">
    <property type="term" value="C:cytosol"/>
    <property type="evidence" value="ECO:0007669"/>
    <property type="project" value="TreeGrafter"/>
</dbReference>
<feature type="domain" description="RecA family profile 1" evidence="14">
    <location>
        <begin position="76"/>
        <end position="225"/>
    </location>
</feature>
<dbReference type="PANTHER" id="PTHR32472">
    <property type="entry name" value="DNA REPAIR PROTEIN RADA"/>
    <property type="match status" value="1"/>
</dbReference>
<dbReference type="InterPro" id="IPR014721">
    <property type="entry name" value="Ribsml_uS5_D2-typ_fold_subgr"/>
</dbReference>
<keyword evidence="9 11" id="KW-0238">DNA-binding</keyword>
<evidence type="ECO:0000256" key="3">
    <source>
        <dbReference type="ARBA" id="ARBA00022763"/>
    </source>
</evidence>
<dbReference type="AlphaFoldDB" id="A0A938XQA6"/>
<evidence type="ECO:0000313" key="16">
    <source>
        <dbReference type="Proteomes" id="UP000774000"/>
    </source>
</evidence>
<dbReference type="RefSeq" id="WP_204702708.1">
    <property type="nucleotide sequence ID" value="NZ_JAFBDQ010000018.1"/>
</dbReference>
<evidence type="ECO:0000256" key="10">
    <source>
        <dbReference type="ARBA" id="ARBA00023204"/>
    </source>
</evidence>
<dbReference type="HAMAP" id="MF_01498">
    <property type="entry name" value="RadA_bact"/>
    <property type="match status" value="1"/>
</dbReference>
<dbReference type="PANTHER" id="PTHR32472:SF10">
    <property type="entry name" value="DNA REPAIR PROTEIN RADA-LIKE PROTEIN"/>
    <property type="match status" value="1"/>
</dbReference>
<dbReference type="InterPro" id="IPR041166">
    <property type="entry name" value="Rubredoxin_2"/>
</dbReference>
<comment type="caution">
    <text evidence="15">The sequence shown here is derived from an EMBL/GenBank/DDBJ whole genome shotgun (WGS) entry which is preliminary data.</text>
</comment>
<dbReference type="CDD" id="cd01121">
    <property type="entry name" value="RadA_SMS_N"/>
    <property type="match status" value="1"/>
</dbReference>
<keyword evidence="5" id="KW-0378">Hydrolase</keyword>
<evidence type="ECO:0000256" key="12">
    <source>
        <dbReference type="NCBIfam" id="TIGR00416"/>
    </source>
</evidence>
<protein>
    <recommendedName>
        <fullName evidence="11 12">DNA repair protein RadA</fullName>
    </recommendedName>
</protein>
<evidence type="ECO:0000256" key="6">
    <source>
        <dbReference type="ARBA" id="ARBA00022833"/>
    </source>
</evidence>
<dbReference type="InterPro" id="IPR004504">
    <property type="entry name" value="DNA_repair_RadA"/>
</dbReference>
<dbReference type="EMBL" id="JAFBDQ010000018">
    <property type="protein sequence ID" value="MBM7557863.1"/>
    <property type="molecule type" value="Genomic_DNA"/>
</dbReference>
<dbReference type="SMART" id="SM00382">
    <property type="entry name" value="AAA"/>
    <property type="match status" value="1"/>
</dbReference>
<dbReference type="SUPFAM" id="SSF52540">
    <property type="entry name" value="P-loop containing nucleoside triphosphate hydrolases"/>
    <property type="match status" value="1"/>
</dbReference>
<sequence length="466" mass="51264">MAKKRKRYVCSECGYEALKWNGQCPECKSWNTLEETIFDPDKAKEEEQKKLEREQATSTFDSEAEVRKISDIKVTSEDRLKTGFSELNRVLGGGVVPGSLTLIGGAPGVGKSTLLLQTANNVAENYDQVLYVSGEESERQIKIRADRLNSTASNLYILADTNLNSIITQIKKLQPDLIIIDSIQTIYNPTVDSAPGSIKQVRETTSKLMEVGKRKELPLFIVGHVTKEGSIAGPKVLEHMVDTVLYFEGDQNHSYRMLKGIKNRFGSTNEVGIFEMNQGGLEEVLNPSQTFIAERPEEVSGSVIVPCVEGSRSILAELQALVSSANFGNPSRMTTGVDRRRVSLILAVLEKRLGLNIQMEDIHINVAGGFEIKEPAIDLGLATAMVSSFRDKPIPSDFAIIGEIGLSGEVRAVNKIQKRVNEASKLGFNKFILPQGNLDDLSQNDKLSFFGVKKISKVLDLILGGE</sequence>
<dbReference type="GO" id="GO:0004176">
    <property type="term" value="F:ATP-dependent peptidase activity"/>
    <property type="evidence" value="ECO:0007669"/>
    <property type="project" value="InterPro"/>
</dbReference>
<reference evidence="15" key="1">
    <citation type="submission" date="2021-01" db="EMBL/GenBank/DDBJ databases">
        <title>Genomic Encyclopedia of Type Strains, Phase IV (KMG-IV): sequencing the most valuable type-strain genomes for metagenomic binning, comparative biology and taxonomic classification.</title>
        <authorList>
            <person name="Goeker M."/>
        </authorList>
    </citation>
    <scope>NUCLEOTIDE SEQUENCE</scope>
    <source>
        <strain evidence="15">DSM 23230</strain>
    </source>
</reference>
<evidence type="ECO:0000256" key="8">
    <source>
        <dbReference type="ARBA" id="ARBA00023016"/>
    </source>
</evidence>
<keyword evidence="1 11" id="KW-0479">Metal-binding</keyword>
<evidence type="ECO:0000256" key="2">
    <source>
        <dbReference type="ARBA" id="ARBA00022741"/>
    </source>
</evidence>
<dbReference type="Pfam" id="PF13481">
    <property type="entry name" value="AAA_25"/>
    <property type="match status" value="1"/>
</dbReference>
<keyword evidence="3 11" id="KW-0227">DNA damage</keyword>
<accession>A0A938XQA6</accession>
<keyword evidence="6 13" id="KW-0862">Zinc</keyword>
<dbReference type="PROSITE" id="PS50162">
    <property type="entry name" value="RECA_2"/>
    <property type="match status" value="1"/>
</dbReference>
<keyword evidence="4 13" id="KW-0863">Zinc-finger</keyword>
<comment type="domain">
    <text evidence="11">The middle region has homology to RecA with ATPase motifs including the RadA KNRFG motif, while the C-terminus is homologous to Lon protease.</text>
</comment>
<keyword evidence="10 11" id="KW-0234">DNA repair</keyword>
<evidence type="ECO:0000256" key="9">
    <source>
        <dbReference type="ARBA" id="ARBA00023125"/>
    </source>
</evidence>
<comment type="function">
    <text evidence="11">Plays a role in repairing double-strand DNA breaks, probably involving stabilizing or processing branched DNA or blocked replication forks.</text>
</comment>
<feature type="binding site" evidence="11">
    <location>
        <begin position="105"/>
        <end position="112"/>
    </location>
    <ligand>
        <name>ATP</name>
        <dbReference type="ChEBI" id="CHEBI:30616"/>
    </ligand>
</feature>
<organism evidence="15 16">
    <name type="scientific">Halanaerobacter jeridensis</name>
    <dbReference type="NCBI Taxonomy" id="706427"/>
    <lineage>
        <taxon>Bacteria</taxon>
        <taxon>Bacillati</taxon>
        <taxon>Bacillota</taxon>
        <taxon>Clostridia</taxon>
        <taxon>Halanaerobiales</taxon>
        <taxon>Halobacteroidaceae</taxon>
        <taxon>Halanaerobacter</taxon>
    </lineage>
</organism>
<dbReference type="Pfam" id="PF05362">
    <property type="entry name" value="Lon_C"/>
    <property type="match status" value="1"/>
</dbReference>
<dbReference type="NCBIfam" id="TIGR00416">
    <property type="entry name" value="sms"/>
    <property type="match status" value="1"/>
</dbReference>
<name>A0A938XQA6_9FIRM</name>
<evidence type="ECO:0000259" key="14">
    <source>
        <dbReference type="PROSITE" id="PS50162"/>
    </source>
</evidence>
<dbReference type="SUPFAM" id="SSF54211">
    <property type="entry name" value="Ribosomal protein S5 domain 2-like"/>
    <property type="match status" value="1"/>
</dbReference>
<evidence type="ECO:0000256" key="4">
    <source>
        <dbReference type="ARBA" id="ARBA00022771"/>
    </source>
</evidence>
<gene>
    <name evidence="11" type="primary">radA</name>
    <name evidence="15" type="ORF">JOC47_002729</name>
</gene>
<comment type="similarity">
    <text evidence="11 13">Belongs to the RecA family. RadA subfamily.</text>
</comment>
<dbReference type="FunFam" id="3.40.50.300:FF:000050">
    <property type="entry name" value="DNA repair protein RadA"/>
    <property type="match status" value="1"/>
</dbReference>
<dbReference type="Gene3D" id="3.40.50.300">
    <property type="entry name" value="P-loop containing nucleotide triphosphate hydrolases"/>
    <property type="match status" value="1"/>
</dbReference>
<dbReference type="InterPro" id="IPR008269">
    <property type="entry name" value="Lon_proteolytic"/>
</dbReference>
<evidence type="ECO:0000256" key="7">
    <source>
        <dbReference type="ARBA" id="ARBA00022840"/>
    </source>
</evidence>